<keyword evidence="5" id="KW-0325">Glycoprotein</keyword>
<evidence type="ECO:0000259" key="10">
    <source>
        <dbReference type="PROSITE" id="PS50026"/>
    </source>
</evidence>
<evidence type="ECO:0000256" key="3">
    <source>
        <dbReference type="ARBA" id="ARBA00022989"/>
    </source>
</evidence>
<keyword evidence="4 9" id="KW-0472">Membrane</keyword>
<dbReference type="InterPro" id="IPR000731">
    <property type="entry name" value="SSD"/>
</dbReference>
<dbReference type="PROSITE" id="PS50156">
    <property type="entry name" value="SSD"/>
    <property type="match status" value="1"/>
</dbReference>
<dbReference type="PROSITE" id="PS50026">
    <property type="entry name" value="EGF_3"/>
    <property type="match status" value="1"/>
</dbReference>
<comment type="subcellular location">
    <subcellularLocation>
        <location evidence="1">Membrane</location>
        <topology evidence="1">Multi-pass membrane protein</topology>
    </subcellularLocation>
</comment>
<evidence type="ECO:0000256" key="8">
    <source>
        <dbReference type="SAM" id="MobiDB-lite"/>
    </source>
</evidence>
<keyword evidence="13" id="KW-1185">Reference proteome</keyword>
<protein>
    <recommendedName>
        <fullName evidence="14">SSD domain-containing protein</fullName>
    </recommendedName>
</protein>
<gene>
    <name evidence="12" type="ORF">CTEN210_01406</name>
</gene>
<keyword evidence="3 9" id="KW-1133">Transmembrane helix</keyword>
<keyword evidence="7" id="KW-1015">Disulfide bond</keyword>
<feature type="transmembrane region" description="Helical" evidence="9">
    <location>
        <begin position="858"/>
        <end position="879"/>
    </location>
</feature>
<dbReference type="Pfam" id="PF02460">
    <property type="entry name" value="Patched"/>
    <property type="match status" value="1"/>
</dbReference>
<dbReference type="GO" id="GO:0016020">
    <property type="term" value="C:membrane"/>
    <property type="evidence" value="ECO:0007669"/>
    <property type="project" value="UniProtKB-SubCell"/>
</dbReference>
<dbReference type="GO" id="GO:0007224">
    <property type="term" value="P:smoothened signaling pathway"/>
    <property type="evidence" value="ECO:0007669"/>
    <property type="project" value="TreeGrafter"/>
</dbReference>
<dbReference type="EMBL" id="BLLK01000020">
    <property type="protein sequence ID" value="GFH44932.1"/>
    <property type="molecule type" value="Genomic_DNA"/>
</dbReference>
<dbReference type="CDD" id="cd00054">
    <property type="entry name" value="EGF_CA"/>
    <property type="match status" value="1"/>
</dbReference>
<dbReference type="PROSITE" id="PS00022">
    <property type="entry name" value="EGF_1"/>
    <property type="match status" value="1"/>
</dbReference>
<dbReference type="InterPro" id="IPR003392">
    <property type="entry name" value="PTHD_SSD"/>
</dbReference>
<dbReference type="Gene3D" id="2.10.25.10">
    <property type="entry name" value="Laminin"/>
    <property type="match status" value="1"/>
</dbReference>
<evidence type="ECO:0000313" key="12">
    <source>
        <dbReference type="EMBL" id="GFH44932.1"/>
    </source>
</evidence>
<comment type="caution">
    <text evidence="7">Lacks conserved residue(s) required for the propagation of feature annotation.</text>
</comment>
<feature type="transmembrane region" description="Helical" evidence="9">
    <location>
        <begin position="45"/>
        <end position="66"/>
    </location>
</feature>
<dbReference type="GO" id="GO:0022857">
    <property type="term" value="F:transmembrane transporter activity"/>
    <property type="evidence" value="ECO:0007669"/>
    <property type="project" value="TreeGrafter"/>
</dbReference>
<evidence type="ECO:0000313" key="13">
    <source>
        <dbReference type="Proteomes" id="UP001054902"/>
    </source>
</evidence>
<dbReference type="SUPFAM" id="SSF82866">
    <property type="entry name" value="Multidrug efflux transporter AcrB transmembrane domain"/>
    <property type="match status" value="2"/>
</dbReference>
<feature type="transmembrane region" description="Helical" evidence="9">
    <location>
        <begin position="886"/>
        <end position="908"/>
    </location>
</feature>
<dbReference type="Gene3D" id="1.20.1640.10">
    <property type="entry name" value="Multidrug efflux transporter AcrB transmembrane domain"/>
    <property type="match status" value="2"/>
</dbReference>
<accession>A0AAD3CF24</accession>
<feature type="transmembrane region" description="Helical" evidence="9">
    <location>
        <begin position="538"/>
        <end position="558"/>
    </location>
</feature>
<feature type="transmembrane region" description="Helical" evidence="9">
    <location>
        <begin position="423"/>
        <end position="445"/>
    </location>
</feature>
<evidence type="ECO:0000256" key="6">
    <source>
        <dbReference type="ARBA" id="ARBA00038046"/>
    </source>
</evidence>
<feature type="transmembrane region" description="Helical" evidence="9">
    <location>
        <begin position="395"/>
        <end position="416"/>
    </location>
</feature>
<evidence type="ECO:0000256" key="5">
    <source>
        <dbReference type="ARBA" id="ARBA00023180"/>
    </source>
</evidence>
<dbReference type="PANTHER" id="PTHR45951:SF3">
    <property type="entry name" value="PROTEIN DISPATCHED"/>
    <property type="match status" value="1"/>
</dbReference>
<feature type="transmembrane region" description="Helical" evidence="9">
    <location>
        <begin position="962"/>
        <end position="983"/>
    </location>
</feature>
<keyword evidence="2 9" id="KW-0812">Transmembrane</keyword>
<evidence type="ECO:0000256" key="4">
    <source>
        <dbReference type="ARBA" id="ARBA00023136"/>
    </source>
</evidence>
<evidence type="ECO:0000256" key="1">
    <source>
        <dbReference type="ARBA" id="ARBA00004141"/>
    </source>
</evidence>
<organism evidence="12 13">
    <name type="scientific">Chaetoceros tenuissimus</name>
    <dbReference type="NCBI Taxonomy" id="426638"/>
    <lineage>
        <taxon>Eukaryota</taxon>
        <taxon>Sar</taxon>
        <taxon>Stramenopiles</taxon>
        <taxon>Ochrophyta</taxon>
        <taxon>Bacillariophyta</taxon>
        <taxon>Coscinodiscophyceae</taxon>
        <taxon>Chaetocerotophycidae</taxon>
        <taxon>Chaetocerotales</taxon>
        <taxon>Chaetocerotaceae</taxon>
        <taxon>Chaetoceros</taxon>
    </lineage>
</organism>
<feature type="transmembrane region" description="Helical" evidence="9">
    <location>
        <begin position="616"/>
        <end position="635"/>
    </location>
</feature>
<feature type="transmembrane region" description="Helical" evidence="9">
    <location>
        <begin position="989"/>
        <end position="1014"/>
    </location>
</feature>
<evidence type="ECO:0000256" key="9">
    <source>
        <dbReference type="SAM" id="Phobius"/>
    </source>
</evidence>
<feature type="transmembrane region" description="Helical" evidence="9">
    <location>
        <begin position="920"/>
        <end position="941"/>
    </location>
</feature>
<comment type="similarity">
    <text evidence="6">Belongs to the dispatched family.</text>
</comment>
<name>A0AAD3CF24_9STRA</name>
<evidence type="ECO:0000256" key="7">
    <source>
        <dbReference type="PROSITE-ProRule" id="PRU00076"/>
    </source>
</evidence>
<dbReference type="InterPro" id="IPR052081">
    <property type="entry name" value="Dispatched_Hh_regulator"/>
</dbReference>
<comment type="caution">
    <text evidence="12">The sequence shown here is derived from an EMBL/GenBank/DDBJ whole genome shotgun (WGS) entry which is preliminary data.</text>
</comment>
<dbReference type="PANTHER" id="PTHR45951">
    <property type="entry name" value="PROTEIN DISPATCHED-RELATED"/>
    <property type="match status" value="1"/>
</dbReference>
<reference evidence="12 13" key="1">
    <citation type="journal article" date="2021" name="Sci. Rep.">
        <title>The genome of the diatom Chaetoceros tenuissimus carries an ancient integrated fragment of an extant virus.</title>
        <authorList>
            <person name="Hongo Y."/>
            <person name="Kimura K."/>
            <person name="Takaki Y."/>
            <person name="Yoshida Y."/>
            <person name="Baba S."/>
            <person name="Kobayashi G."/>
            <person name="Nagasaki K."/>
            <person name="Hano T."/>
            <person name="Tomaru Y."/>
        </authorList>
    </citation>
    <scope>NUCLEOTIDE SEQUENCE [LARGE SCALE GENOMIC DNA]</scope>
    <source>
        <strain evidence="12 13">NIES-3715</strain>
    </source>
</reference>
<proteinExistence type="inferred from homology"/>
<feature type="disulfide bond" evidence="7">
    <location>
        <begin position="1230"/>
        <end position="1239"/>
    </location>
</feature>
<feature type="transmembrane region" description="Helical" evidence="9">
    <location>
        <begin position="513"/>
        <end position="532"/>
    </location>
</feature>
<feature type="transmembrane region" description="Helical" evidence="9">
    <location>
        <begin position="451"/>
        <end position="474"/>
    </location>
</feature>
<evidence type="ECO:0000256" key="2">
    <source>
        <dbReference type="ARBA" id="ARBA00022692"/>
    </source>
</evidence>
<keyword evidence="7" id="KW-0245">EGF-like domain</keyword>
<feature type="domain" description="SSD" evidence="11">
    <location>
        <begin position="422"/>
        <end position="554"/>
    </location>
</feature>
<sequence>MEHNIDSFNSTEEVIDLAAGEMDKTEKVSLLGRLSRATARNPRKALIGSLVVSIVLSVIGVQLGGFKIEVDNKGWRSRGTLIADREMQAEVMNLNKAALFADEDGSEWNRLKTTVTEGYVDFMDRDDEYTRRRLLGANERIARRDSGLDKYNPFHGARESFQNMMNRREARIAGSKTVNSNPFRKMELSDTCDATWYDDYSNVLLEDNTFAVWKVQADLEDATLSALDKEVLVEICKAEVNTLEVMKEAGVCKTCGDGTCLPALSLVLLVRNKLNDHDSSCDDLMTAYTSEVQSELTSELLACTTEYSEAFDSNSLAPGDTPSCPAGFQPGLVDIFFTSTGKIRFTSSYFNTNEADVNDVYDVYLDFDIAENTDVVQGTYDTVYESFNTIYVDGLVISDMALAVASLSITFTAMLIHTRSPWLTLFGVLQVILAIPLAYFVYVFIAGLTFFPFLNFIGVFVSAALGADDLFVAVDKFKNARIHNPAGSTEDIAQIALPDAAGAMLLTTSTTMVAFFATCICPVPPILCFAVYCGLMIVFNYVMNIVLVFPALCLYDIWLQNGLKNFLVAMCSSNLTTEDDIEDLEKEDPDNEKPMHLSLIHRILNGYYHLLHKFRWFVLAASIAATVVAAIYAFSLKQPESTEVRLLPEGHPLEDHFMWQSLLLTANLFTRGASVQLIFGLKAGDTGTQNNPDTLSKLLLDDTFTPSTTEFQTYLKGFCDRVFEDDFTKPAYTGYECPMNMFDTWLQEQSTAPGAVYTENCNGATSLPMAEEDFDKCIIAWSKATSNNSILQENGTVRIIIVDAQADVSFRSSITDLNSEWNNYEKVLDEEKKLISGDWNGYIHVSPMWWWSDTNAQMFSTAIGAAGIAIAFSAVVVLLASRSLILTLFSGICILYVLAAATATLVGLGWELGFLESVCFAILVGISCDFVIHFSHAYIHFKGHVHRTERSKYAILHMGPSILAAALTTFASAIVMLFCKVIFFTKFAMILLMTILHATVGSFVVFIVLADLFGPSEPTRMFDRLLGKKDKDQPEGRTERVLETPASDTEKDRADAEVQPVNLATTSNGDVEIDLASAAAAALKFQLDNLKKRRSAMISIAKILCLIILVTTDRFCRALTNGDDVYENIENCPTERSGPDCSIPYENCKDNKRKCFNNSKCVRDAKVDPITLQPSYSCDCSFASSVSEFAGYECEHSATVRCQGGTHFCTNGGTCGSYIINHQHFVGCHCPDEFAGKHCQYLKEQLVGFMEGEAAVPEVADNFYAQANVKSVEGSTVLHGAFVAMIVISSISIVVYGVIYFKQNEKLKMLMSSSRVPDSAVEDSIPPPSGTLVMA</sequence>
<feature type="transmembrane region" description="Helical" evidence="9">
    <location>
        <begin position="1277"/>
        <end position="1301"/>
    </location>
</feature>
<dbReference type="InterPro" id="IPR000742">
    <property type="entry name" value="EGF"/>
</dbReference>
<evidence type="ECO:0000259" key="11">
    <source>
        <dbReference type="PROSITE" id="PS50156"/>
    </source>
</evidence>
<dbReference type="Proteomes" id="UP001054902">
    <property type="component" value="Unassembled WGS sequence"/>
</dbReference>
<feature type="domain" description="EGF-like" evidence="10">
    <location>
        <begin position="1198"/>
        <end position="1240"/>
    </location>
</feature>
<evidence type="ECO:0008006" key="14">
    <source>
        <dbReference type="Google" id="ProtNLM"/>
    </source>
</evidence>
<feature type="compositionally biased region" description="Basic and acidic residues" evidence="8">
    <location>
        <begin position="1029"/>
        <end position="1056"/>
    </location>
</feature>
<feature type="region of interest" description="Disordered" evidence="8">
    <location>
        <begin position="1029"/>
        <end position="1057"/>
    </location>
</feature>